<dbReference type="Gene3D" id="3.40.1190.20">
    <property type="match status" value="1"/>
</dbReference>
<feature type="domain" description="YjeF C-terminal" evidence="20">
    <location>
        <begin position="222"/>
        <end position="494"/>
    </location>
</feature>
<reference evidence="22 23" key="1">
    <citation type="submission" date="2020-08" db="EMBL/GenBank/DDBJ databases">
        <title>Genomic Encyclopedia of Type Strains, Phase IV (KMG-IV): sequencing the most valuable type-strain genomes for metagenomic binning, comparative biology and taxonomic classification.</title>
        <authorList>
            <person name="Goeker M."/>
        </authorList>
    </citation>
    <scope>NUCLEOTIDE SEQUENCE [LARGE SCALE GENOMIC DNA]</scope>
    <source>
        <strain evidence="22 23">DSM 21769</strain>
    </source>
</reference>
<evidence type="ECO:0000256" key="1">
    <source>
        <dbReference type="ARBA" id="ARBA00000013"/>
    </source>
</evidence>
<evidence type="ECO:0000259" key="20">
    <source>
        <dbReference type="PROSITE" id="PS51383"/>
    </source>
</evidence>
<comment type="catalytic activity">
    <reaction evidence="15 17 19">
        <text>(6S)-NADHX + ADP = AMP + phosphate + NADH + H(+)</text>
        <dbReference type="Rhea" id="RHEA:32223"/>
        <dbReference type="ChEBI" id="CHEBI:15378"/>
        <dbReference type="ChEBI" id="CHEBI:43474"/>
        <dbReference type="ChEBI" id="CHEBI:57945"/>
        <dbReference type="ChEBI" id="CHEBI:64074"/>
        <dbReference type="ChEBI" id="CHEBI:456215"/>
        <dbReference type="ChEBI" id="CHEBI:456216"/>
        <dbReference type="EC" id="4.2.1.136"/>
    </reaction>
</comment>
<dbReference type="InterPro" id="IPR030677">
    <property type="entry name" value="Nnr"/>
</dbReference>
<comment type="caution">
    <text evidence="22">The sequence shown here is derived from an EMBL/GenBank/DDBJ whole genome shotgun (WGS) entry which is preliminary data.</text>
</comment>
<comment type="catalytic activity">
    <reaction evidence="1 18 19">
        <text>(6R)-NADHX = (6S)-NADHX</text>
        <dbReference type="Rhea" id="RHEA:32215"/>
        <dbReference type="ChEBI" id="CHEBI:64074"/>
        <dbReference type="ChEBI" id="CHEBI:64075"/>
        <dbReference type="EC" id="5.1.99.6"/>
    </reaction>
</comment>
<evidence type="ECO:0000256" key="8">
    <source>
        <dbReference type="ARBA" id="ARBA00022857"/>
    </source>
</evidence>
<dbReference type="InterPro" id="IPR000631">
    <property type="entry name" value="CARKD"/>
</dbReference>
<feature type="binding site" evidence="18">
    <location>
        <position position="136"/>
    </location>
    <ligand>
        <name>(6S)-NADPHX</name>
        <dbReference type="ChEBI" id="CHEBI:64076"/>
    </ligand>
</feature>
<dbReference type="InterPro" id="IPR017953">
    <property type="entry name" value="Carbohydrate_kinase_pred_CS"/>
</dbReference>
<evidence type="ECO:0000256" key="13">
    <source>
        <dbReference type="ARBA" id="ARBA00023268"/>
    </source>
</evidence>
<evidence type="ECO:0000256" key="16">
    <source>
        <dbReference type="ARBA" id="ARBA00049209"/>
    </source>
</evidence>
<evidence type="ECO:0000256" key="6">
    <source>
        <dbReference type="ARBA" id="ARBA00022741"/>
    </source>
</evidence>
<evidence type="ECO:0000256" key="7">
    <source>
        <dbReference type="ARBA" id="ARBA00022840"/>
    </source>
</evidence>
<comment type="function">
    <text evidence="18">Catalyzes the epimerization of the S- and R-forms of NAD(P)HX, a damaged form of NAD(P)H that is a result of enzymatic or heat-dependent hydration. This is a prerequisite for the S-specific NAD(P)H-hydrate dehydratase to allow the repair of both epimers of NAD(P)HX.</text>
</comment>
<evidence type="ECO:0000313" key="22">
    <source>
        <dbReference type="EMBL" id="MBB6450071.1"/>
    </source>
</evidence>
<comment type="similarity">
    <text evidence="3 19">In the N-terminal section; belongs to the NnrE/AIBP family.</text>
</comment>
<feature type="binding site" evidence="17">
    <location>
        <position position="367"/>
    </location>
    <ligand>
        <name>(6S)-NADPHX</name>
        <dbReference type="ChEBI" id="CHEBI:64076"/>
    </ligand>
</feature>
<keyword evidence="10 17" id="KW-0520">NAD</keyword>
<evidence type="ECO:0000256" key="2">
    <source>
        <dbReference type="ARBA" id="ARBA00000909"/>
    </source>
</evidence>
<keyword evidence="23" id="KW-1185">Reference proteome</keyword>
<dbReference type="GO" id="GO:0052856">
    <property type="term" value="F:NAD(P)HX epimerase activity"/>
    <property type="evidence" value="ECO:0007669"/>
    <property type="project" value="UniProtKB-UniRule"/>
</dbReference>
<dbReference type="GO" id="GO:0110051">
    <property type="term" value="P:metabolite repair"/>
    <property type="evidence" value="ECO:0007669"/>
    <property type="project" value="TreeGrafter"/>
</dbReference>
<organism evidence="22 23">
    <name type="scientific">Geomicrobium halophilum</name>
    <dbReference type="NCBI Taxonomy" id="549000"/>
    <lineage>
        <taxon>Bacteria</taxon>
        <taxon>Bacillati</taxon>
        <taxon>Bacillota</taxon>
        <taxon>Bacilli</taxon>
        <taxon>Bacillales</taxon>
        <taxon>Geomicrobium</taxon>
    </lineage>
</organism>
<evidence type="ECO:0000256" key="14">
    <source>
        <dbReference type="ARBA" id="ARBA00025153"/>
    </source>
</evidence>
<feature type="binding site" evidence="18">
    <location>
        <position position="154"/>
    </location>
    <ligand>
        <name>(6S)-NADPHX</name>
        <dbReference type="ChEBI" id="CHEBI:64076"/>
    </ligand>
</feature>
<feature type="domain" description="YjeF N-terminal" evidence="21">
    <location>
        <begin position="9"/>
        <end position="211"/>
    </location>
</feature>
<feature type="binding site" evidence="17">
    <location>
        <position position="434"/>
    </location>
    <ligand>
        <name>(6S)-NADPHX</name>
        <dbReference type="ChEBI" id="CHEBI:64076"/>
    </ligand>
</feature>
<keyword evidence="6 17" id="KW-0547">Nucleotide-binding</keyword>
<dbReference type="GO" id="GO:0046872">
    <property type="term" value="F:metal ion binding"/>
    <property type="evidence" value="ECO:0007669"/>
    <property type="project" value="UniProtKB-UniRule"/>
</dbReference>
<feature type="binding site" evidence="18">
    <location>
        <position position="58"/>
    </location>
    <ligand>
        <name>K(+)</name>
        <dbReference type="ChEBI" id="CHEBI:29103"/>
    </ligand>
</feature>
<dbReference type="InterPro" id="IPR036652">
    <property type="entry name" value="YjeF_N_dom_sf"/>
</dbReference>
<dbReference type="EMBL" id="JACHHJ010000002">
    <property type="protein sequence ID" value="MBB6450071.1"/>
    <property type="molecule type" value="Genomic_DNA"/>
</dbReference>
<feature type="binding site" evidence="18">
    <location>
        <begin position="125"/>
        <end position="131"/>
    </location>
    <ligand>
        <name>(6S)-NADPHX</name>
        <dbReference type="ChEBI" id="CHEBI:64076"/>
    </ligand>
</feature>
<dbReference type="HAMAP" id="MF_01965">
    <property type="entry name" value="NADHX_dehydratase"/>
    <property type="match status" value="1"/>
</dbReference>
<dbReference type="SUPFAM" id="SSF64153">
    <property type="entry name" value="YjeF N-terminal domain-like"/>
    <property type="match status" value="1"/>
</dbReference>
<evidence type="ECO:0000313" key="23">
    <source>
        <dbReference type="Proteomes" id="UP000568839"/>
    </source>
</evidence>
<comment type="similarity">
    <text evidence="18">Belongs to the NnrE/AIBP family.</text>
</comment>
<feature type="binding site" evidence="18">
    <location>
        <position position="121"/>
    </location>
    <ligand>
        <name>K(+)</name>
        <dbReference type="ChEBI" id="CHEBI:29103"/>
    </ligand>
</feature>
<evidence type="ECO:0000256" key="11">
    <source>
        <dbReference type="ARBA" id="ARBA00023235"/>
    </source>
</evidence>
<evidence type="ECO:0000256" key="4">
    <source>
        <dbReference type="ARBA" id="ARBA00009524"/>
    </source>
</evidence>
<evidence type="ECO:0000256" key="15">
    <source>
        <dbReference type="ARBA" id="ARBA00048238"/>
    </source>
</evidence>
<dbReference type="Pfam" id="PF01256">
    <property type="entry name" value="Carb_kinase"/>
    <property type="match status" value="1"/>
</dbReference>
<evidence type="ECO:0000256" key="5">
    <source>
        <dbReference type="ARBA" id="ARBA00022723"/>
    </source>
</evidence>
<keyword evidence="7 17" id="KW-0067">ATP-binding</keyword>
<dbReference type="Gene3D" id="3.40.50.10260">
    <property type="entry name" value="YjeF N-terminal domain"/>
    <property type="match status" value="1"/>
</dbReference>
<evidence type="ECO:0000259" key="21">
    <source>
        <dbReference type="PROSITE" id="PS51385"/>
    </source>
</evidence>
<evidence type="ECO:0000256" key="3">
    <source>
        <dbReference type="ARBA" id="ARBA00006001"/>
    </source>
</evidence>
<dbReference type="EC" id="4.2.1.136" evidence="19"/>
<feature type="binding site" evidence="17">
    <location>
        <position position="433"/>
    </location>
    <ligand>
        <name>AMP</name>
        <dbReference type="ChEBI" id="CHEBI:456215"/>
    </ligand>
</feature>
<dbReference type="GO" id="GO:0005524">
    <property type="term" value="F:ATP binding"/>
    <property type="evidence" value="ECO:0007669"/>
    <property type="project" value="UniProtKB-UniRule"/>
</dbReference>
<dbReference type="PROSITE" id="PS51383">
    <property type="entry name" value="YJEF_C_3"/>
    <property type="match status" value="1"/>
</dbReference>
<evidence type="ECO:0000256" key="17">
    <source>
        <dbReference type="HAMAP-Rule" id="MF_01965"/>
    </source>
</evidence>
<dbReference type="PROSITE" id="PS51385">
    <property type="entry name" value="YJEF_N"/>
    <property type="match status" value="1"/>
</dbReference>
<dbReference type="HAMAP" id="MF_01966">
    <property type="entry name" value="NADHX_epimerase"/>
    <property type="match status" value="1"/>
</dbReference>
<dbReference type="PANTHER" id="PTHR12592:SF0">
    <property type="entry name" value="ATP-DEPENDENT (S)-NAD(P)H-HYDRATE DEHYDRATASE"/>
    <property type="match status" value="1"/>
</dbReference>
<feature type="binding site" evidence="18">
    <location>
        <begin position="57"/>
        <end position="61"/>
    </location>
    <ligand>
        <name>(6S)-NADPHX</name>
        <dbReference type="ChEBI" id="CHEBI:64076"/>
    </ligand>
</feature>
<dbReference type="GO" id="GO:0052855">
    <property type="term" value="F:ADP-dependent NAD(P)H-hydrate dehydratase activity"/>
    <property type="evidence" value="ECO:0007669"/>
    <property type="project" value="UniProtKB-UniRule"/>
</dbReference>
<dbReference type="NCBIfam" id="TIGR00196">
    <property type="entry name" value="yjeF_cterm"/>
    <property type="match status" value="1"/>
</dbReference>
<dbReference type="NCBIfam" id="TIGR00197">
    <property type="entry name" value="yjeF_nterm"/>
    <property type="match status" value="1"/>
</dbReference>
<dbReference type="Pfam" id="PF03853">
    <property type="entry name" value="YjeF_N"/>
    <property type="match status" value="1"/>
</dbReference>
<comment type="cofactor">
    <cofactor evidence="18 19">
        <name>K(+)</name>
        <dbReference type="ChEBI" id="CHEBI:29103"/>
    </cofactor>
    <text evidence="18 19">Binds 1 potassium ion per subunit.</text>
</comment>
<dbReference type="InterPro" id="IPR029056">
    <property type="entry name" value="Ribokinase-like"/>
</dbReference>
<comment type="function">
    <text evidence="17">Catalyzes the dehydration of the S-form of NAD(P)HX at the expense of ADP, which is converted to AMP. Together with NAD(P)HX epimerase, which catalyzes the epimerization of the S- and R-forms, the enzyme allows the repair of both epimers of NAD(P)HX, a damaged form of NAD(P)H that is a result of enzymatic or heat-dependent hydration.</text>
</comment>
<evidence type="ECO:0000256" key="10">
    <source>
        <dbReference type="ARBA" id="ARBA00023027"/>
    </source>
</evidence>
<accession>A0A841PUU1</accession>
<evidence type="ECO:0000256" key="18">
    <source>
        <dbReference type="HAMAP-Rule" id="MF_01966"/>
    </source>
</evidence>
<evidence type="ECO:0000256" key="12">
    <source>
        <dbReference type="ARBA" id="ARBA00023239"/>
    </source>
</evidence>
<feature type="binding site" evidence="17">
    <location>
        <position position="316"/>
    </location>
    <ligand>
        <name>(6S)-NADPHX</name>
        <dbReference type="ChEBI" id="CHEBI:64076"/>
    </ligand>
</feature>
<comment type="function">
    <text evidence="14 19">Bifunctional enzyme that catalyzes the epimerization of the S- and R-forms of NAD(P)HX and the dehydration of the S-form of NAD(P)HX at the expense of ADP, which is converted to AMP. This allows the repair of both epimers of NAD(P)HX, a damaged form of NAD(P)H that is a result of enzymatic or heat-dependent hydration.</text>
</comment>
<evidence type="ECO:0000256" key="9">
    <source>
        <dbReference type="ARBA" id="ARBA00022958"/>
    </source>
</evidence>
<feature type="binding site" evidence="17">
    <location>
        <position position="257"/>
    </location>
    <ligand>
        <name>(6S)-NADPHX</name>
        <dbReference type="ChEBI" id="CHEBI:64076"/>
    </ligand>
</feature>
<comment type="similarity">
    <text evidence="17">Belongs to the NnrD/CARKD family.</text>
</comment>
<sequence>MQAVTGEEMGAVDRYVIETLGYPGAMLMENAGRAVTERLLHYYHTGERFLILIGSGNNGGDGFVIARTLKDAKREVHVCLIPPEEKFKGDAKLHKNLYENAGYTWTSYDPIYFQKADIVIDALLGTGISGDIREPYSNVIEAITNAEKTVVSVDLPSGIPGDETTVPEGSLQADRTITLQQPKLSYYTYPARDYYGETEVVPIGIPPTAFEHTVKTKRNVWSASETANHWQPWAASSHKGNHGKVGIIAGSETMPGAAAIAAGAAVKSGAGLTTIATPQSVIPMVAAHVPEATYFPRENEISSFYENKDGIAVGPGTGFDTDGPEILTELIENFEGPLVVDADGLHQLAEMLDRVRARKHPLIITPHPGEMAALIGSSPRDVNSRRFEVAASFAQEHGIYVVLKGPYTLVATPEGEIWINDSGNAGLAKGGSGDVLTGIVLAFVTKTNNIQPAISSAVYMHGYTADYLLERGVPMETMNAMEMIQALPNSFREIR</sequence>
<dbReference type="CDD" id="cd01171">
    <property type="entry name" value="YXKO-related"/>
    <property type="match status" value="1"/>
</dbReference>
<comment type="subunit">
    <text evidence="17">Homotetramer.</text>
</comment>
<evidence type="ECO:0000256" key="19">
    <source>
        <dbReference type="PIRNR" id="PIRNR017184"/>
    </source>
</evidence>
<dbReference type="PANTHER" id="PTHR12592">
    <property type="entry name" value="ATP-DEPENDENT (S)-NAD(P)H-HYDRATE DEHYDRATASE FAMILY MEMBER"/>
    <property type="match status" value="1"/>
</dbReference>
<proteinExistence type="inferred from homology"/>
<name>A0A841PUU1_9BACL</name>
<protein>
    <recommendedName>
        <fullName evidence="19">Bifunctional NAD(P)H-hydrate repair enzyme</fullName>
    </recommendedName>
    <alternativeName>
        <fullName evidence="19">Nicotinamide nucleotide repair protein</fullName>
    </alternativeName>
    <domain>
        <recommendedName>
            <fullName evidence="19">ADP-dependent (S)-NAD(P)H-hydrate dehydratase</fullName>
            <ecNumber evidence="19">4.2.1.136</ecNumber>
        </recommendedName>
        <alternativeName>
            <fullName evidence="19">ADP-dependent NAD(P)HX dehydratase</fullName>
        </alternativeName>
    </domain>
    <domain>
        <recommendedName>
            <fullName evidence="19">NAD(P)H-hydrate epimerase</fullName>
            <ecNumber evidence="19">5.1.99.6</ecNumber>
        </recommendedName>
    </domain>
</protein>
<keyword evidence="8 17" id="KW-0521">NADP</keyword>
<keyword evidence="12 17" id="KW-0456">Lyase</keyword>
<keyword evidence="13" id="KW-0511">Multifunctional enzyme</keyword>
<keyword evidence="11 18" id="KW-0413">Isomerase</keyword>
<comment type="catalytic activity">
    <reaction evidence="16 17 19">
        <text>(6S)-NADPHX + ADP = AMP + phosphate + NADPH + H(+)</text>
        <dbReference type="Rhea" id="RHEA:32235"/>
        <dbReference type="ChEBI" id="CHEBI:15378"/>
        <dbReference type="ChEBI" id="CHEBI:43474"/>
        <dbReference type="ChEBI" id="CHEBI:57783"/>
        <dbReference type="ChEBI" id="CHEBI:64076"/>
        <dbReference type="ChEBI" id="CHEBI:456215"/>
        <dbReference type="ChEBI" id="CHEBI:456216"/>
        <dbReference type="EC" id="4.2.1.136"/>
    </reaction>
</comment>
<comment type="similarity">
    <text evidence="4 19">In the C-terminal section; belongs to the NnrD/CARKD family.</text>
</comment>
<dbReference type="PROSITE" id="PS01050">
    <property type="entry name" value="YJEF_C_2"/>
    <property type="match status" value="1"/>
</dbReference>
<dbReference type="InterPro" id="IPR004443">
    <property type="entry name" value="YjeF_N_dom"/>
</dbReference>
<dbReference type="SUPFAM" id="SSF53613">
    <property type="entry name" value="Ribokinase-like"/>
    <property type="match status" value="1"/>
</dbReference>
<gene>
    <name evidence="17" type="primary">nnrD</name>
    <name evidence="18" type="synonym">nnrE</name>
    <name evidence="22" type="ORF">HNR44_002049</name>
</gene>
<comment type="catalytic activity">
    <reaction evidence="2 18 19">
        <text>(6R)-NADPHX = (6S)-NADPHX</text>
        <dbReference type="Rhea" id="RHEA:32227"/>
        <dbReference type="ChEBI" id="CHEBI:64076"/>
        <dbReference type="ChEBI" id="CHEBI:64077"/>
        <dbReference type="EC" id="5.1.99.6"/>
    </reaction>
</comment>
<keyword evidence="9 18" id="KW-0630">Potassium</keyword>
<dbReference type="EC" id="5.1.99.6" evidence="19"/>
<keyword evidence="5 18" id="KW-0479">Metal-binding</keyword>
<dbReference type="GO" id="GO:0046496">
    <property type="term" value="P:nicotinamide nucleotide metabolic process"/>
    <property type="evidence" value="ECO:0007669"/>
    <property type="project" value="UniProtKB-UniRule"/>
</dbReference>
<dbReference type="Proteomes" id="UP000568839">
    <property type="component" value="Unassembled WGS sequence"/>
</dbReference>
<comment type="cofactor">
    <cofactor evidence="17">
        <name>Mg(2+)</name>
        <dbReference type="ChEBI" id="CHEBI:18420"/>
    </cofactor>
</comment>
<feature type="binding site" evidence="18">
    <location>
        <position position="157"/>
    </location>
    <ligand>
        <name>K(+)</name>
        <dbReference type="ChEBI" id="CHEBI:29103"/>
    </ligand>
</feature>
<dbReference type="RefSeq" id="WP_184403991.1">
    <property type="nucleotide sequence ID" value="NZ_JACHHJ010000002.1"/>
</dbReference>
<feature type="binding site" evidence="17">
    <location>
        <begin position="404"/>
        <end position="408"/>
    </location>
    <ligand>
        <name>AMP</name>
        <dbReference type="ChEBI" id="CHEBI:456215"/>
    </ligand>
</feature>
<dbReference type="AlphaFoldDB" id="A0A841PUU1"/>
<dbReference type="PIRSF" id="PIRSF017184">
    <property type="entry name" value="Nnr"/>
    <property type="match status" value="1"/>
</dbReference>